<evidence type="ECO:0000259" key="6">
    <source>
        <dbReference type="PROSITE" id="PS50075"/>
    </source>
</evidence>
<dbReference type="InterPro" id="IPR036736">
    <property type="entry name" value="ACP-like_sf"/>
</dbReference>
<dbReference type="FunFam" id="1.10.1200.10:FF:000005">
    <property type="entry name" value="Nonribosomal peptide synthetase 1"/>
    <property type="match status" value="2"/>
</dbReference>
<dbReference type="Gene3D" id="1.10.1200.10">
    <property type="entry name" value="ACP-like"/>
    <property type="match status" value="2"/>
</dbReference>
<dbReference type="RefSeq" id="WP_323196190.1">
    <property type="nucleotide sequence ID" value="NZ_JAYGHG010000015.1"/>
</dbReference>
<gene>
    <name evidence="8" type="primary">puwG</name>
    <name evidence="7" type="ORF">VB620_10980</name>
</gene>
<evidence type="ECO:0000256" key="3">
    <source>
        <dbReference type="ARBA" id="ARBA00022450"/>
    </source>
</evidence>
<dbReference type="InterPro" id="IPR009081">
    <property type="entry name" value="PP-bd_ACP"/>
</dbReference>
<proteinExistence type="inferred from homology"/>
<dbReference type="CDD" id="cd19531">
    <property type="entry name" value="LCL_NRPS-like"/>
    <property type="match status" value="2"/>
</dbReference>
<dbReference type="PROSITE" id="PS00455">
    <property type="entry name" value="AMP_BINDING"/>
    <property type="match status" value="2"/>
</dbReference>
<feature type="domain" description="Carrier" evidence="6">
    <location>
        <begin position="994"/>
        <end position="1069"/>
    </location>
</feature>
<dbReference type="NCBIfam" id="NF003417">
    <property type="entry name" value="PRK04813.1"/>
    <property type="match status" value="2"/>
</dbReference>
<dbReference type="GO" id="GO:0043041">
    <property type="term" value="P:amino acid activation for nonribosomal peptide biosynthetic process"/>
    <property type="evidence" value="ECO:0007669"/>
    <property type="project" value="UniProtKB-ARBA"/>
</dbReference>
<comment type="similarity">
    <text evidence="2">Belongs to the ATP-dependent AMP-binding enzyme family.</text>
</comment>
<evidence type="ECO:0000256" key="5">
    <source>
        <dbReference type="ARBA" id="ARBA00023194"/>
    </source>
</evidence>
<dbReference type="PROSITE" id="PS50075">
    <property type="entry name" value="CARRIER"/>
    <property type="match status" value="2"/>
</dbReference>
<dbReference type="FunFam" id="3.30.300.30:FF:000010">
    <property type="entry name" value="Enterobactin synthetase component F"/>
    <property type="match status" value="2"/>
</dbReference>
<dbReference type="Gene3D" id="3.30.559.10">
    <property type="entry name" value="Chloramphenicol acetyltransferase-like domain"/>
    <property type="match status" value="3"/>
</dbReference>
<reference evidence="8" key="1">
    <citation type="journal article" date="2022" name="ACS Omega">
        <title>Fatty Acid Substitutions Modulate the Cytotoxicity of Puwainaphycins/Minutissamides Isolated from the Baltic Sea Cyanobacterium Nodularia harveyana UHCC-0300.</title>
        <authorList>
            <person name="Saurav K."/>
            <person name="Caso A."/>
            <person name="Urajova P."/>
            <person name="Hrouzek P."/>
            <person name="Esposito G."/>
            <person name="Delawska K."/>
            <person name="Macho M."/>
            <person name="Hajek J."/>
            <person name="Cheel J."/>
            <person name="Saha S."/>
            <person name="Divoka P."/>
            <person name="Arsin S."/>
            <person name="Sivonen K."/>
            <person name="Fewer D.P."/>
            <person name="Costantino V."/>
        </authorList>
    </citation>
    <scope>NUCLEOTIDE SEQUENCE</scope>
    <source>
        <strain evidence="8">UHCC-0300</strain>
    </source>
</reference>
<dbReference type="InterPro" id="IPR025110">
    <property type="entry name" value="AMP-bd_C"/>
</dbReference>
<keyword evidence="5" id="KW-0045">Antibiotic biosynthesis</keyword>
<dbReference type="InterPro" id="IPR010071">
    <property type="entry name" value="AA_adenyl_dom"/>
</dbReference>
<evidence type="ECO:0000313" key="8">
    <source>
        <dbReference type="EMBL" id="UZC80156.1"/>
    </source>
</evidence>
<dbReference type="Gene3D" id="3.30.559.30">
    <property type="entry name" value="Nonribosomal peptide synthetase, condensation domain"/>
    <property type="match status" value="3"/>
</dbReference>
<dbReference type="SUPFAM" id="SSF56801">
    <property type="entry name" value="Acetyl-CoA synthetase-like"/>
    <property type="match status" value="2"/>
</dbReference>
<dbReference type="Pfam" id="PF13193">
    <property type="entry name" value="AMP-binding_C"/>
    <property type="match status" value="2"/>
</dbReference>
<dbReference type="FunFam" id="3.40.50.980:FF:000001">
    <property type="entry name" value="Non-ribosomal peptide synthetase"/>
    <property type="match status" value="2"/>
</dbReference>
<dbReference type="EMBL" id="JAYGHG010000015">
    <property type="protein sequence ID" value="MEA5581860.1"/>
    <property type="molecule type" value="Genomic_DNA"/>
</dbReference>
<dbReference type="FunFam" id="3.40.50.980:FF:000002">
    <property type="entry name" value="Enterobactin synthetase component F"/>
    <property type="match status" value="1"/>
</dbReference>
<dbReference type="InterPro" id="IPR020806">
    <property type="entry name" value="PKS_PP-bd"/>
</dbReference>
<dbReference type="GO" id="GO:0008610">
    <property type="term" value="P:lipid biosynthetic process"/>
    <property type="evidence" value="ECO:0007669"/>
    <property type="project" value="UniProtKB-ARBA"/>
</dbReference>
<accession>A0A9E7VDI6</accession>
<dbReference type="Pfam" id="PF00501">
    <property type="entry name" value="AMP-binding"/>
    <property type="match status" value="2"/>
</dbReference>
<dbReference type="Pfam" id="PF00668">
    <property type="entry name" value="Condensation"/>
    <property type="match status" value="3"/>
</dbReference>
<evidence type="ECO:0000313" key="7">
    <source>
        <dbReference type="EMBL" id="MEA5581860.1"/>
    </source>
</evidence>
<dbReference type="PANTHER" id="PTHR45398:SF1">
    <property type="entry name" value="ENZYME, PUTATIVE (JCVI)-RELATED"/>
    <property type="match status" value="1"/>
</dbReference>
<dbReference type="SMART" id="SM00823">
    <property type="entry name" value="PKS_PP"/>
    <property type="match status" value="2"/>
</dbReference>
<reference evidence="7 9" key="2">
    <citation type="submission" date="2023-12" db="EMBL/GenBank/DDBJ databases">
        <title>Baltic Sea Cyanobacteria.</title>
        <authorList>
            <person name="Delbaje E."/>
            <person name="Fewer D.P."/>
            <person name="Shishido T.K."/>
        </authorList>
    </citation>
    <scope>NUCLEOTIDE SEQUENCE [LARGE SCALE GENOMIC DNA]</scope>
    <source>
        <strain evidence="7 9">UHCC-0300</strain>
    </source>
</reference>
<feature type="domain" description="Carrier" evidence="6">
    <location>
        <begin position="2054"/>
        <end position="2128"/>
    </location>
</feature>
<dbReference type="SUPFAM" id="SSF47336">
    <property type="entry name" value="ACP-like"/>
    <property type="match status" value="2"/>
</dbReference>
<protein>
    <submittedName>
        <fullName evidence="7">Amino acid adenylation domain-containing protein</fullName>
    </submittedName>
    <submittedName>
        <fullName evidence="8">PuwG</fullName>
    </submittedName>
</protein>
<dbReference type="PRINTS" id="PR00154">
    <property type="entry name" value="AMPBINDING"/>
</dbReference>
<evidence type="ECO:0000256" key="1">
    <source>
        <dbReference type="ARBA" id="ARBA00001957"/>
    </source>
</evidence>
<dbReference type="InterPro" id="IPR045851">
    <property type="entry name" value="AMP-bd_C_sf"/>
</dbReference>
<keyword evidence="9" id="KW-1185">Reference proteome</keyword>
<dbReference type="PANTHER" id="PTHR45398">
    <property type="match status" value="1"/>
</dbReference>
<evidence type="ECO:0000256" key="2">
    <source>
        <dbReference type="ARBA" id="ARBA00006432"/>
    </source>
</evidence>
<dbReference type="CDD" id="cd12116">
    <property type="entry name" value="A_NRPS_Ta1_like"/>
    <property type="match status" value="1"/>
</dbReference>
<dbReference type="PROSITE" id="PS00012">
    <property type="entry name" value="PHOSPHOPANTETHEINE"/>
    <property type="match status" value="2"/>
</dbReference>
<dbReference type="Pfam" id="PF00550">
    <property type="entry name" value="PP-binding"/>
    <property type="match status" value="2"/>
</dbReference>
<dbReference type="InterPro" id="IPR010060">
    <property type="entry name" value="NRPS_synth"/>
</dbReference>
<sequence>MNKSLTAKKQELLKLMLKKKGISVKNEAIARRNSSQPAPLSFSQQRLWFLNQWDENSASYNIPTAVQLTGELQVTALEQALREIVHRHEILRTSFQVVDDTPVQVVDADVNITLSVVDLQGIPSPEQTAEVQQRIALEVSTPFDLTIAPLFRVQLLRLGEISHLLLLNLHHIVSDGWSVGVFIQELSALYTAFIEGKPSPLPELAIQYADFAAWQRQSLTEEVLGNKLEYWRSQLADATPLLELPSRPRPPIQTYRGSTFTQELSAELTQQFKTLSQETGVTLFMALQAAFVTLLHRYSSQTDILIGTPVANRDRQELEPLIGFFVNTLVLRHQIAGNPSFLELLQQVQQTTLDGFSHQDVPFEQVVEALQPERNLSYSPLFQVMFALQNAPVGELELSGLKIAPREMEIVTAKFDLTVSMEEIGGKLRGTWEYNCDLFDNATITQMAGHFQNLLNAIATHPQQAIADLPLLTPSERHQILVEWNQTQAEYPTDVCLHQLFEAQVQRTPNHIAVIGEEEKLTYSQLNTRANQLAHYLQSVGVGADTLVGIYAERSLEMVVGLLGILKAGGAYLPLDPEYPAERLAFMIQDAEINILLTQTHLLDSLPSQQAQIICLDQDSYYTDETHRASSSPSDLAYVIYTSGSTGKPKGVMIPHRAIVNHMVWMQNTFPLTSHDQVLQKTPFSFDAAIWEFYAPLLAGAQLVMAQPGGHRDSTYLIDVINKYQITTLQLVPSLLRMLLDSGDFSSCKSLKRIFCGGEVLTTELVERCQSQINAEIYNLYGPTEATIDATCSKVAAGINQTVPIGCPIANTQIYLLDQNLQPVPVGVPGEIYIGGAGLARGYLHRPELTQERFIPNPFSEGHLYKTGDLARYLPDGQIEYLGRVDFQVKLRGFRIELGEIETALTQHPQVQQAAAIIREDQPGDQRLVAYIIPAGDAPTSDELRHSLQQQLPDYMIPTAFVVLDTFPLTPNGKLNRNALPAPEINYTSENFVSPRTETEVLIADVFAAVLRITQVSIHDNFFTLGGHSLLATQVISRLRQIFGLEIPLRLLFESPTVAELDQAIQKLQQTESDLLSPPLVPVTRDSQPLPLSWSQQRLWFLSQLEESSSTYNVPAAIQLQGYLHVAALEQALQEIVRRHEILRTSFPSHNGIPTQVIVADVTVTLPVIDLQGLPVSEQAQQVKQLTITATQTVFDLTVAPLMRSQLLCLDQESHILLINLHHIVCDGWSVGVFIEELSALYTAFVEEKPSPLPELAIQYADFAIWQRQWLSGEVLDKKLNYWKQQLAGAPPLLELPTDRPRPPQPSYQGGNYGFTVDAELTTKLQNLSQKSGVTLFMTLQAVFVTLLHRYSGQTDILVGTPIANRDRAEIEPLLGLFINSLVLRSQLTDNPKFSQLLQQVRQVALEAYAYQDVPFEQIVEALQPERNLSYSPLFQVMFIWQNTPSANWELPGLSLSALPMEIVTAKFDLTLAMEETPAGLAGNWEYNSDLFDLETIQRIAHHFQNLLAAVTADPEQPVALLPLLTASEAQKILVDWNQTQATYPTDVCLHQLFEAQVEKTPDAIAVEIATEQLTYTQLNSRANQLAAYLQSLGVGTDQLVGICVERSLDMLVGLLAILKAGGAYVPLDPKYPAERIAFMVENAEVAVLLTQQHLVNSLPTTEAKIICLDTDWLAITANTFPSPISTSYSPSQLAYVIYTSGSTGQPKGVQIIHSAVVNFLTSVAQQPGITAKDVLLSVTTLSFDIAVLEIFLPLIVGAKVVLVSAETSKDGYALQKLLLESHATIMQATPATWRILLASGWNGANQFKIFSVGEALPRDLANQLLARSSQLWNAYGPTETTIWSTVDQVEPGEGKVLIGRPIANTEIYLLDTYGQPVPIGVGGELHIGGAGLARGYRHRPDLTADKFVELALGSDSPSPKRLYKTGDLARYTSDGKIEYLGRIDHQVKLRGFRIELGEIEAGIIAHPQVKQAAVIVREDQPGNKRLVGYVVSQAEAPTNSELRTLLQQQLPEYMIPQIFVYLEALPLTPNGKIDRRALPVPDVAASNQDNFVSPRNFIEESLVNIWGEIIGLEQVGIHDNFFDLGGDSIISIQVIARAHQLGIQLTLKQIFQHQTISELAQVCTMGTIPAEQGLVTGEIPLTPIQHWFFEQNSPEPHHFNQSILLEVQPDLQPELLQQVLQKLLEHHDALRLRFGRDDSQWSQVNGDGKITAPFEVMDLSTEIPAQQSQRITAIATELQASLNLLTGELLRVVLFYLGTDKPSQLLIIIHHLAIDGVSWRILLEDLSTAYQQLSRGEIIQLPAKTNSFQDWGMRLLEYGRSPTLKSEIEYWLRQSHNVPLPVDYPQGQDHNTVASAKQVSVSLSESETLALLQEVPQAYNTQINDILLTACLQSCAQWTGNNSLLMDLEAHGREELFADINLSRTVGWFTAIFPVLLSLEENPHPGEALKSIKEQLRRIPQKGINYGILRYLSDDPQIRQQLADLPPAEVCFNYLGQFERIPPGIIQGFADISTGENQSPSSRRRYLLEITGIVAAGKLQINLIYSAQVHQKSTIQRLADNLITALQTLISHCQSTVGGYTPSDFPVADLSQDELDALLAEIDE</sequence>
<comment type="cofactor">
    <cofactor evidence="1">
        <name>pantetheine 4'-phosphate</name>
        <dbReference type="ChEBI" id="CHEBI:47942"/>
    </cofactor>
</comment>
<dbReference type="FunFam" id="3.40.50.12780:FF:000012">
    <property type="entry name" value="Non-ribosomal peptide synthetase"/>
    <property type="match status" value="2"/>
</dbReference>
<dbReference type="GO" id="GO:0031177">
    <property type="term" value="F:phosphopantetheine binding"/>
    <property type="evidence" value="ECO:0007669"/>
    <property type="project" value="InterPro"/>
</dbReference>
<dbReference type="Gene3D" id="3.30.300.30">
    <property type="match status" value="2"/>
</dbReference>
<keyword evidence="4" id="KW-0597">Phosphoprotein</keyword>
<dbReference type="InterPro" id="IPR020459">
    <property type="entry name" value="AMP-binding"/>
</dbReference>
<evidence type="ECO:0000256" key="4">
    <source>
        <dbReference type="ARBA" id="ARBA00022553"/>
    </source>
</evidence>
<dbReference type="CDD" id="cd19534">
    <property type="entry name" value="E_NRPS"/>
    <property type="match status" value="1"/>
</dbReference>
<dbReference type="GO" id="GO:0003824">
    <property type="term" value="F:catalytic activity"/>
    <property type="evidence" value="ECO:0007669"/>
    <property type="project" value="InterPro"/>
</dbReference>
<dbReference type="InterPro" id="IPR006162">
    <property type="entry name" value="Ppantetheine_attach_site"/>
</dbReference>
<organism evidence="8">
    <name type="scientific">Nodularia harveyana UHCC-0300</name>
    <dbReference type="NCBI Taxonomy" id="2974287"/>
    <lineage>
        <taxon>Bacteria</taxon>
        <taxon>Bacillati</taxon>
        <taxon>Cyanobacteriota</taxon>
        <taxon>Cyanophyceae</taxon>
        <taxon>Nostocales</taxon>
        <taxon>Nodulariaceae</taxon>
        <taxon>Nodularia</taxon>
    </lineage>
</organism>
<dbReference type="InterPro" id="IPR020845">
    <property type="entry name" value="AMP-binding_CS"/>
</dbReference>
<keyword evidence="3" id="KW-0596">Phosphopantetheine</keyword>
<dbReference type="InterPro" id="IPR023213">
    <property type="entry name" value="CAT-like_dom_sf"/>
</dbReference>
<dbReference type="FunFam" id="2.30.38.10:FF:000001">
    <property type="entry name" value="Non-ribosomal peptide synthetase PvdI"/>
    <property type="match status" value="1"/>
</dbReference>
<dbReference type="CDD" id="cd05930">
    <property type="entry name" value="A_NRPS"/>
    <property type="match status" value="1"/>
</dbReference>
<dbReference type="InterPro" id="IPR001242">
    <property type="entry name" value="Condensation_dom"/>
</dbReference>
<dbReference type="GO" id="GO:0017000">
    <property type="term" value="P:antibiotic biosynthetic process"/>
    <property type="evidence" value="ECO:0007669"/>
    <property type="project" value="UniProtKB-KW"/>
</dbReference>
<evidence type="ECO:0000313" key="9">
    <source>
        <dbReference type="Proteomes" id="UP001302120"/>
    </source>
</evidence>
<dbReference type="SUPFAM" id="SSF52777">
    <property type="entry name" value="CoA-dependent acyltransferases"/>
    <property type="match status" value="6"/>
</dbReference>
<dbReference type="InterPro" id="IPR000873">
    <property type="entry name" value="AMP-dep_synth/lig_dom"/>
</dbReference>
<name>A0A9E7VDI6_9CYAN</name>
<dbReference type="EMBL" id="OK416066">
    <property type="protein sequence ID" value="UZC80156.1"/>
    <property type="molecule type" value="Genomic_DNA"/>
</dbReference>
<dbReference type="NCBIfam" id="TIGR01733">
    <property type="entry name" value="AA-adenyl-dom"/>
    <property type="match status" value="2"/>
</dbReference>
<dbReference type="Gene3D" id="3.40.50.980">
    <property type="match status" value="4"/>
</dbReference>
<dbReference type="GO" id="GO:0044550">
    <property type="term" value="P:secondary metabolite biosynthetic process"/>
    <property type="evidence" value="ECO:0007669"/>
    <property type="project" value="UniProtKB-ARBA"/>
</dbReference>
<dbReference type="FunFam" id="3.30.559.10:FF:000012">
    <property type="entry name" value="Non-ribosomal peptide synthetase"/>
    <property type="match status" value="2"/>
</dbReference>
<dbReference type="NCBIfam" id="TIGR01720">
    <property type="entry name" value="NRPS-para261"/>
    <property type="match status" value="1"/>
</dbReference>
<dbReference type="Gene3D" id="2.30.38.10">
    <property type="entry name" value="Luciferase, Domain 3"/>
    <property type="match status" value="2"/>
</dbReference>
<dbReference type="Proteomes" id="UP001302120">
    <property type="component" value="Unassembled WGS sequence"/>
</dbReference>